<dbReference type="OrthoDB" id="10037289at2759"/>
<sequence length="162" mass="17766">MLAFFESQNMLSDNSEVKDLGLIMGVFIKVANDVREYGVLGGDEKFERFDDYVLAYAKKFGVTLRGPKNLDKLTAECEGTVKLPVATAAKPDVWSVYTAVNNYRKQNGGMSGPRSPAKIGGDHYDVTSMSSAERKQAAFDKKEPLPKEILQALKNGLLIGRG</sequence>
<gene>
    <name evidence="1" type="ORF">DL546_000577</name>
</gene>
<organism evidence="1 2">
    <name type="scientific">Coniochaeta pulveracea</name>
    <dbReference type="NCBI Taxonomy" id="177199"/>
    <lineage>
        <taxon>Eukaryota</taxon>
        <taxon>Fungi</taxon>
        <taxon>Dikarya</taxon>
        <taxon>Ascomycota</taxon>
        <taxon>Pezizomycotina</taxon>
        <taxon>Sordariomycetes</taxon>
        <taxon>Sordariomycetidae</taxon>
        <taxon>Coniochaetales</taxon>
        <taxon>Coniochaetaceae</taxon>
        <taxon>Coniochaeta</taxon>
    </lineage>
</organism>
<comment type="caution">
    <text evidence="1">The sequence shown here is derived from an EMBL/GenBank/DDBJ whole genome shotgun (WGS) entry which is preliminary data.</text>
</comment>
<dbReference type="AlphaFoldDB" id="A0A420XWT2"/>
<protein>
    <submittedName>
        <fullName evidence="1">Uncharacterized protein</fullName>
    </submittedName>
</protein>
<evidence type="ECO:0000313" key="1">
    <source>
        <dbReference type="EMBL" id="RKU39918.1"/>
    </source>
</evidence>
<accession>A0A420XWT2</accession>
<evidence type="ECO:0000313" key="2">
    <source>
        <dbReference type="Proteomes" id="UP000275385"/>
    </source>
</evidence>
<name>A0A420XWT2_9PEZI</name>
<proteinExistence type="predicted"/>
<dbReference type="STRING" id="177199.A0A420XWT2"/>
<reference evidence="1 2" key="1">
    <citation type="submission" date="2018-08" db="EMBL/GenBank/DDBJ databases">
        <title>Draft genome of the lignicolous fungus Coniochaeta pulveracea.</title>
        <authorList>
            <person name="Borstlap C.J."/>
            <person name="De Witt R.N."/>
            <person name="Botha A."/>
            <person name="Volschenk H."/>
        </authorList>
    </citation>
    <scope>NUCLEOTIDE SEQUENCE [LARGE SCALE GENOMIC DNA]</scope>
    <source>
        <strain evidence="1 2">CAB683</strain>
    </source>
</reference>
<dbReference type="EMBL" id="QVQW01000132">
    <property type="protein sequence ID" value="RKU39918.1"/>
    <property type="molecule type" value="Genomic_DNA"/>
</dbReference>
<keyword evidence="2" id="KW-1185">Reference proteome</keyword>
<dbReference type="Proteomes" id="UP000275385">
    <property type="component" value="Unassembled WGS sequence"/>
</dbReference>